<evidence type="ECO:0000256" key="2">
    <source>
        <dbReference type="ARBA" id="ARBA00023163"/>
    </source>
</evidence>
<gene>
    <name evidence="4" type="primary">g13136</name>
    <name evidence="4" type="ORF">VP750_LOCUS11659</name>
</gene>
<reference evidence="4 5" key="1">
    <citation type="submission" date="2024-06" db="EMBL/GenBank/DDBJ databases">
        <authorList>
            <person name="Kraege A."/>
            <person name="Thomma B."/>
        </authorList>
    </citation>
    <scope>NUCLEOTIDE SEQUENCE [LARGE SCALE GENOMIC DNA]</scope>
</reference>
<dbReference type="Gene3D" id="2.130.10.10">
    <property type="entry name" value="YVTN repeat-like/Quinoprotein amine dehydrogenase"/>
    <property type="match status" value="1"/>
</dbReference>
<keyword evidence="3" id="KW-0539">Nucleus</keyword>
<dbReference type="InterPro" id="IPR052416">
    <property type="entry name" value="GTF3C_component"/>
</dbReference>
<protein>
    <submittedName>
        <fullName evidence="4">G13136 protein</fullName>
    </submittedName>
</protein>
<evidence type="ECO:0000256" key="1">
    <source>
        <dbReference type="ARBA" id="ARBA00004123"/>
    </source>
</evidence>
<evidence type="ECO:0000313" key="5">
    <source>
        <dbReference type="Proteomes" id="UP001497392"/>
    </source>
</evidence>
<proteinExistence type="predicted"/>
<comment type="subcellular location">
    <subcellularLocation>
        <location evidence="1">Nucleus</location>
    </subcellularLocation>
</comment>
<dbReference type="InterPro" id="IPR001680">
    <property type="entry name" value="WD40_rpt"/>
</dbReference>
<dbReference type="EMBL" id="CAXHTA020000021">
    <property type="protein sequence ID" value="CAL5229753.1"/>
    <property type="molecule type" value="Genomic_DNA"/>
</dbReference>
<keyword evidence="2" id="KW-0804">Transcription</keyword>
<dbReference type="Proteomes" id="UP001497392">
    <property type="component" value="Unassembled WGS sequence"/>
</dbReference>
<comment type="caution">
    <text evidence="4">The sequence shown here is derived from an EMBL/GenBank/DDBJ whole genome shotgun (WGS) entry which is preliminary data.</text>
</comment>
<organism evidence="4 5">
    <name type="scientific">Coccomyxa viridis</name>
    <dbReference type="NCBI Taxonomy" id="1274662"/>
    <lineage>
        <taxon>Eukaryota</taxon>
        <taxon>Viridiplantae</taxon>
        <taxon>Chlorophyta</taxon>
        <taxon>core chlorophytes</taxon>
        <taxon>Trebouxiophyceae</taxon>
        <taxon>Trebouxiophyceae incertae sedis</taxon>
        <taxon>Coccomyxaceae</taxon>
        <taxon>Coccomyxa</taxon>
    </lineage>
</organism>
<dbReference type="InterPro" id="IPR036322">
    <property type="entry name" value="WD40_repeat_dom_sf"/>
</dbReference>
<dbReference type="PANTHER" id="PTHR15052">
    <property type="entry name" value="RNA POLYMERASE III TRANSCRIPTION INITIATION FACTOR COMPLEX SUBUNIT"/>
    <property type="match status" value="1"/>
</dbReference>
<dbReference type="SUPFAM" id="SSF50978">
    <property type="entry name" value="WD40 repeat-like"/>
    <property type="match status" value="1"/>
</dbReference>
<sequence length="462" mass="49483">MCVTCTVVAAGRAASSSSRRAEDSVEGGVFNVGGHVAALDWAPSPNGAQALYLAVAAHPKDRKQNTVGHAIGGPALLQIWRIGEGLPSLALALCLQGGVVWDCKWQPGLQPSHSSRLGILAVAQGDGHVSLFSVPNPGDALLQQDSVRKGKGRAGSDSASDKLLRLAPCAEAAPDSLSGSLVSCLEWLPSHPHDLLLAGCWDGRVACWQVRPLQGSQGSAGSPEQLSMQLLIHFPVTDGPVRALAWAPAELAGTTADNAHRHLFAAVGHSLYVRVWDLRDSFRPVLQVVLPQRWRFSVQWLHDPAGLLTAEDEGGLRWTSLDPFFRRDRMPVSSLFEGTNTGPIWSIHMQPGGEQVFYAGDNGEVGTFSIPRGDRYVSSDAHRCLAGVRQEGEHTRLLSASEMAQKSGLFGRKGGQNASHKGHEQAIHSVRCSQAIKYDQESEGWAWLAHGTAAGIVHIKRV</sequence>
<name>A0ABP1GJ76_9CHLO</name>
<dbReference type="InterPro" id="IPR015943">
    <property type="entry name" value="WD40/YVTN_repeat-like_dom_sf"/>
</dbReference>
<keyword evidence="5" id="KW-1185">Reference proteome</keyword>
<evidence type="ECO:0000256" key="3">
    <source>
        <dbReference type="ARBA" id="ARBA00023242"/>
    </source>
</evidence>
<dbReference type="PANTHER" id="PTHR15052:SF2">
    <property type="entry name" value="GENERAL TRANSCRIPTION FACTOR 3C POLYPEPTIDE 2"/>
    <property type="match status" value="1"/>
</dbReference>
<evidence type="ECO:0000313" key="4">
    <source>
        <dbReference type="EMBL" id="CAL5229753.1"/>
    </source>
</evidence>
<accession>A0ABP1GJ76</accession>
<dbReference type="SMART" id="SM00320">
    <property type="entry name" value="WD40"/>
    <property type="match status" value="4"/>
</dbReference>